<gene>
    <name evidence="5" type="ORF">RIMI_LOCUS6069490</name>
</gene>
<dbReference type="EMBL" id="CAUEEQ010010759">
    <property type="protein sequence ID" value="CAJ0934785.1"/>
    <property type="molecule type" value="Genomic_DNA"/>
</dbReference>
<feature type="compositionally biased region" description="Low complexity" evidence="3">
    <location>
        <begin position="698"/>
        <end position="711"/>
    </location>
</feature>
<dbReference type="PROSITE" id="PS50878">
    <property type="entry name" value="RT_POL"/>
    <property type="match status" value="2"/>
</dbReference>
<dbReference type="PANTHER" id="PTHR21301:SF12">
    <property type="match status" value="1"/>
</dbReference>
<reference evidence="5" key="1">
    <citation type="submission" date="2023-07" db="EMBL/GenBank/DDBJ databases">
        <authorList>
            <person name="Stuckert A."/>
        </authorList>
    </citation>
    <scope>NUCLEOTIDE SEQUENCE</scope>
</reference>
<dbReference type="InterPro" id="IPR058912">
    <property type="entry name" value="HTH_animal"/>
</dbReference>
<evidence type="ECO:0000313" key="6">
    <source>
        <dbReference type="Proteomes" id="UP001176940"/>
    </source>
</evidence>
<dbReference type="Gene3D" id="3.10.10.10">
    <property type="entry name" value="HIV Type 1 Reverse Transcriptase, subunit A, domain 1"/>
    <property type="match status" value="1"/>
</dbReference>
<sequence>MTLTLEHLHLGITRSKEQIANIENQLTASSTTEELAELKGKINTVIDQHRRDTEARKRSKFIRDAEDYENKRVYKWRDSFNSGTFSSRSNYRSTTDVSTSGSDQERHDRPPPTGRFLGQGRSQRRRRPAGERDIQRNTDFMRITRSQVPIPLLRQDFDRGKLKIQPNLTPLDQQALNSLQSDKGIIIKPADKGGGIVVMDKIKYTQEAYRQLHDTSIYTPLDRDPTNTIKNLIKDTLMKYCEEGVLDQKTCEYLIKQNPITPVFYILPKIHKNLNNPPGRPIVASTESILSPISKFLEKILTPLIQQTPSFLLDTGKFLELIHNLTIIPKEAFLVTFDVKDLYTSIPHIEGIKSVRTLLTSSKMDPVQINLCCDLLSIILTKNFFLFEDQFFLQTRGTAMGSNAAPPYANCYMAEYEESAIYTNCLFKTHAVMWKRYIDDIFCIWDGPEETLKTFFLFLKTSWPGLDFTITYNQKEVNFLDTLVCKNDQGELSTDLFTKPTDRNSLLHYHSFHPTRMKNAIPKSQFKRVHRIVSDKTRQTQRLDEMRSKFLERGYPPQTLNTSETISTTRTSSKDRIPFVHDYHPLSYILHRSIRRYWHILGTAHPRIKEFKEPFLPCFRRPRNIRDKLGSRLFGSKLDQIIKDATRGTSSLFPQSKPRRPPPRRQFRSFWPFRRFVASNSFPQQQQRSQARQEKKTVSLGPLLPGVLPTPRVDPPGPGLKDPPRHDTRQDPKPPSRLGGRLLFFRDVWTSSVEDAWVREVVSSGYKIEFFSRPRDRFFESRPPRDPALVPGFFASIAFLFKAGVIVPVPEKERFTGFYSNLFVVPKKDGKVRPILDLKLLNRRVRLKHFRMESLRSVIASMEAQEFLCSIDIQDAYLHVPIFPGHHRFLRFAVLQEHFQFVALPFGLATAPRVFTKIMAALMAILRVRGLVLFPNLDDILIKAPSFSHAHESLSIVLDTLARFGWLVNRKKSYLIPFQRIIFPGMLFHTRQTKVFLPEDKRSILRRDIRLLQGPRPPSFRSAMKVLGRMVATLEAIPFAQFHSRPLPQAILSVGQVGLLPGSSDPTRSPGQTVSQLVADVTSHLPGQVLPSSSLASGDNGHQPARLGCGVSPPDCSGPLVSAGVISSDQCPQDSCPSVTGKGFSRAYQSESRRTTPRLWLMSTIRGGL</sequence>
<comment type="caution">
    <text evidence="5">The sequence shown here is derived from an EMBL/GenBank/DDBJ whole genome shotgun (WGS) entry which is preliminary data.</text>
</comment>
<dbReference type="Pfam" id="PF00078">
    <property type="entry name" value="RVT_1"/>
    <property type="match status" value="2"/>
</dbReference>
<keyword evidence="6" id="KW-1185">Reference proteome</keyword>
<evidence type="ECO:0000256" key="2">
    <source>
        <dbReference type="ARBA" id="ARBA00012180"/>
    </source>
</evidence>
<dbReference type="Proteomes" id="UP001176940">
    <property type="component" value="Unassembled WGS sequence"/>
</dbReference>
<dbReference type="PANTHER" id="PTHR21301">
    <property type="entry name" value="REVERSE TRANSCRIPTASE"/>
    <property type="match status" value="1"/>
</dbReference>
<dbReference type="Gene3D" id="3.30.70.270">
    <property type="match status" value="1"/>
</dbReference>
<accession>A0ABN9L6S9</accession>
<feature type="domain" description="Reverse transcriptase" evidence="4">
    <location>
        <begin position="806"/>
        <end position="988"/>
    </location>
</feature>
<feature type="compositionally biased region" description="Polar residues" evidence="3">
    <location>
        <begin position="85"/>
        <end position="102"/>
    </location>
</feature>
<feature type="region of interest" description="Disordered" evidence="3">
    <location>
        <begin position="645"/>
        <end position="666"/>
    </location>
</feature>
<dbReference type="InterPro" id="IPR000477">
    <property type="entry name" value="RT_dom"/>
</dbReference>
<evidence type="ECO:0000256" key="1">
    <source>
        <dbReference type="ARBA" id="ARBA00010879"/>
    </source>
</evidence>
<feature type="compositionally biased region" description="Basic and acidic residues" evidence="3">
    <location>
        <begin position="722"/>
        <end position="734"/>
    </location>
</feature>
<feature type="domain" description="Reverse transcriptase" evidence="4">
    <location>
        <begin position="248"/>
        <end position="496"/>
    </location>
</feature>
<feature type="region of interest" description="Disordered" evidence="3">
    <location>
        <begin position="681"/>
        <end position="738"/>
    </location>
</feature>
<proteinExistence type="inferred from homology"/>
<name>A0ABN9L6S9_9NEOB</name>
<organism evidence="5 6">
    <name type="scientific">Ranitomeya imitator</name>
    <name type="common">mimic poison frog</name>
    <dbReference type="NCBI Taxonomy" id="111125"/>
    <lineage>
        <taxon>Eukaryota</taxon>
        <taxon>Metazoa</taxon>
        <taxon>Chordata</taxon>
        <taxon>Craniata</taxon>
        <taxon>Vertebrata</taxon>
        <taxon>Euteleostomi</taxon>
        <taxon>Amphibia</taxon>
        <taxon>Batrachia</taxon>
        <taxon>Anura</taxon>
        <taxon>Neobatrachia</taxon>
        <taxon>Hyloidea</taxon>
        <taxon>Dendrobatidae</taxon>
        <taxon>Dendrobatinae</taxon>
        <taxon>Ranitomeya</taxon>
    </lineage>
</organism>
<dbReference type="InterPro" id="IPR043502">
    <property type="entry name" value="DNA/RNA_pol_sf"/>
</dbReference>
<dbReference type="EC" id="3.1.26.4" evidence="2"/>
<protein>
    <recommendedName>
        <fullName evidence="2">ribonuclease H</fullName>
        <ecNumber evidence="2">3.1.26.4</ecNumber>
    </recommendedName>
</protein>
<dbReference type="Pfam" id="PF26215">
    <property type="entry name" value="HTH_animal"/>
    <property type="match status" value="1"/>
</dbReference>
<feature type="compositionally biased region" description="Basic residues" evidence="3">
    <location>
        <begin position="657"/>
        <end position="666"/>
    </location>
</feature>
<evidence type="ECO:0000256" key="3">
    <source>
        <dbReference type="SAM" id="MobiDB-lite"/>
    </source>
</evidence>
<evidence type="ECO:0000259" key="4">
    <source>
        <dbReference type="PROSITE" id="PS50878"/>
    </source>
</evidence>
<feature type="region of interest" description="Disordered" evidence="3">
    <location>
        <begin position="85"/>
        <end position="138"/>
    </location>
</feature>
<dbReference type="InterPro" id="IPR043128">
    <property type="entry name" value="Rev_trsase/Diguanyl_cyclase"/>
</dbReference>
<comment type="similarity">
    <text evidence="1">Belongs to the beta type-B retroviral polymerase family. HERV class-II K(HML-2) pol subfamily.</text>
</comment>
<dbReference type="CDD" id="cd03714">
    <property type="entry name" value="RT_DIRS1"/>
    <property type="match status" value="1"/>
</dbReference>
<evidence type="ECO:0000313" key="5">
    <source>
        <dbReference type="EMBL" id="CAJ0934785.1"/>
    </source>
</evidence>
<dbReference type="SUPFAM" id="SSF56672">
    <property type="entry name" value="DNA/RNA polymerases"/>
    <property type="match status" value="1"/>
</dbReference>